<keyword evidence="3" id="KW-1185">Reference proteome</keyword>
<sequence length="150" mass="17391">MSNSGVPLPSASSTKSCDTSYSSSKILMGGTMVFWMLWRAKHDWADIVCLKCYKRKLKVKLNVQVDSRVYQQQGHNAMRNKAVLVQTWNARKDSTQEDQGVKFRNSHNSCIWIRSSTEIFSRDILSFYYSNCETVIIEAIVKGEFGWWRY</sequence>
<protein>
    <submittedName>
        <fullName evidence="2">Uncharacterized protein</fullName>
    </submittedName>
</protein>
<dbReference type="EMBL" id="RCHS01000482">
    <property type="protein sequence ID" value="RMX58636.1"/>
    <property type="molecule type" value="Genomic_DNA"/>
</dbReference>
<dbReference type="Proteomes" id="UP000275408">
    <property type="component" value="Unassembled WGS sequence"/>
</dbReference>
<feature type="region of interest" description="Disordered" evidence="1">
    <location>
        <begin position="1"/>
        <end position="21"/>
    </location>
</feature>
<dbReference type="AlphaFoldDB" id="A0A3M6UY65"/>
<evidence type="ECO:0000313" key="2">
    <source>
        <dbReference type="EMBL" id="RMX58636.1"/>
    </source>
</evidence>
<gene>
    <name evidence="2" type="ORF">pdam_00006471</name>
</gene>
<proteinExistence type="predicted"/>
<name>A0A3M6UY65_POCDA</name>
<organism evidence="2 3">
    <name type="scientific">Pocillopora damicornis</name>
    <name type="common">Cauliflower coral</name>
    <name type="synonym">Millepora damicornis</name>
    <dbReference type="NCBI Taxonomy" id="46731"/>
    <lineage>
        <taxon>Eukaryota</taxon>
        <taxon>Metazoa</taxon>
        <taxon>Cnidaria</taxon>
        <taxon>Anthozoa</taxon>
        <taxon>Hexacorallia</taxon>
        <taxon>Scleractinia</taxon>
        <taxon>Astrocoeniina</taxon>
        <taxon>Pocilloporidae</taxon>
        <taxon>Pocillopora</taxon>
    </lineage>
</organism>
<feature type="compositionally biased region" description="Low complexity" evidence="1">
    <location>
        <begin position="10"/>
        <end position="21"/>
    </location>
</feature>
<reference evidence="2 3" key="1">
    <citation type="journal article" date="2018" name="Sci. Rep.">
        <title>Comparative analysis of the Pocillopora damicornis genome highlights role of immune system in coral evolution.</title>
        <authorList>
            <person name="Cunning R."/>
            <person name="Bay R.A."/>
            <person name="Gillette P."/>
            <person name="Baker A.C."/>
            <person name="Traylor-Knowles N."/>
        </authorList>
    </citation>
    <scope>NUCLEOTIDE SEQUENCE [LARGE SCALE GENOMIC DNA]</scope>
    <source>
        <strain evidence="2">RSMAS</strain>
        <tissue evidence="2">Whole animal</tissue>
    </source>
</reference>
<accession>A0A3M6UY65</accession>
<evidence type="ECO:0000256" key="1">
    <source>
        <dbReference type="SAM" id="MobiDB-lite"/>
    </source>
</evidence>
<evidence type="ECO:0000313" key="3">
    <source>
        <dbReference type="Proteomes" id="UP000275408"/>
    </source>
</evidence>
<comment type="caution">
    <text evidence="2">The sequence shown here is derived from an EMBL/GenBank/DDBJ whole genome shotgun (WGS) entry which is preliminary data.</text>
</comment>